<reference evidence="1" key="1">
    <citation type="submission" date="2020-04" db="EMBL/GenBank/DDBJ databases">
        <authorList>
            <person name="Chiriac C."/>
            <person name="Salcher M."/>
            <person name="Ghai R."/>
            <person name="Kavagutti S V."/>
        </authorList>
    </citation>
    <scope>NUCLEOTIDE SEQUENCE</scope>
</reference>
<accession>A0A6J5N4W0</accession>
<protein>
    <submittedName>
        <fullName evidence="1">Uncharacterized protein</fullName>
    </submittedName>
</protein>
<organism evidence="1">
    <name type="scientific">uncultured Caudovirales phage</name>
    <dbReference type="NCBI Taxonomy" id="2100421"/>
    <lineage>
        <taxon>Viruses</taxon>
        <taxon>Duplodnaviria</taxon>
        <taxon>Heunggongvirae</taxon>
        <taxon>Uroviricota</taxon>
        <taxon>Caudoviricetes</taxon>
        <taxon>Peduoviridae</taxon>
        <taxon>Maltschvirus</taxon>
        <taxon>Maltschvirus maltsch</taxon>
    </lineage>
</organism>
<evidence type="ECO:0000313" key="1">
    <source>
        <dbReference type="EMBL" id="CAB4154095.1"/>
    </source>
</evidence>
<sequence>MNEQSSIEQLVSWMKANDYPIDVYLEEVIDQVKENHKGELKRAFLKNDNSISIEDALERFEDYYNETFKNK</sequence>
<gene>
    <name evidence="1" type="ORF">UFOVP633_3</name>
</gene>
<name>A0A6J5N4W0_9CAUD</name>
<proteinExistence type="predicted"/>
<dbReference type="EMBL" id="LR796610">
    <property type="protein sequence ID" value="CAB4154095.1"/>
    <property type="molecule type" value="Genomic_DNA"/>
</dbReference>